<proteinExistence type="predicted"/>
<name>F2RPC4_TRIT1</name>
<dbReference type="HOGENOM" id="CLU_2279424_0_0_1"/>
<reference evidence="2" key="1">
    <citation type="journal article" date="2012" name="MBio">
        <title>Comparative genome analysis of Trichophyton rubrum and related dermatophytes reveals candidate genes involved in infection.</title>
        <authorList>
            <person name="Martinez D.A."/>
            <person name="Oliver B.G."/>
            <person name="Graeser Y."/>
            <person name="Goldberg J.M."/>
            <person name="Li W."/>
            <person name="Martinez-Rossi N.M."/>
            <person name="Monod M."/>
            <person name="Shelest E."/>
            <person name="Barton R.C."/>
            <person name="Birch E."/>
            <person name="Brakhage A.A."/>
            <person name="Chen Z."/>
            <person name="Gurr S.J."/>
            <person name="Heiman D."/>
            <person name="Heitman J."/>
            <person name="Kosti I."/>
            <person name="Rossi A."/>
            <person name="Saif S."/>
            <person name="Samalova M."/>
            <person name="Saunders C.W."/>
            <person name="Shea T."/>
            <person name="Summerbell R.C."/>
            <person name="Xu J."/>
            <person name="Young S."/>
            <person name="Zeng Q."/>
            <person name="Birren B.W."/>
            <person name="Cuomo C.A."/>
            <person name="White T.C."/>
        </authorList>
    </citation>
    <scope>NUCLEOTIDE SEQUENCE [LARGE SCALE GENOMIC DNA]</scope>
    <source>
        <strain evidence="2">CBS 112818</strain>
    </source>
</reference>
<gene>
    <name evidence="1" type="ORF">TESG_08267</name>
</gene>
<keyword evidence="2" id="KW-1185">Reference proteome</keyword>
<organism evidence="1 2">
    <name type="scientific">Trichophyton tonsurans (strain CBS 112818)</name>
    <name type="common">Scalp ringworm fungus</name>
    <dbReference type="NCBI Taxonomy" id="647933"/>
    <lineage>
        <taxon>Eukaryota</taxon>
        <taxon>Fungi</taxon>
        <taxon>Dikarya</taxon>
        <taxon>Ascomycota</taxon>
        <taxon>Pezizomycotina</taxon>
        <taxon>Eurotiomycetes</taxon>
        <taxon>Eurotiomycetidae</taxon>
        <taxon>Onygenales</taxon>
        <taxon>Arthrodermataceae</taxon>
        <taxon>Trichophyton</taxon>
    </lineage>
</organism>
<evidence type="ECO:0000313" key="2">
    <source>
        <dbReference type="Proteomes" id="UP000009172"/>
    </source>
</evidence>
<dbReference type="Proteomes" id="UP000009172">
    <property type="component" value="Unassembled WGS sequence"/>
</dbReference>
<dbReference type="EMBL" id="GG698478">
    <property type="protein sequence ID" value="EGD93180.1"/>
    <property type="molecule type" value="Genomic_DNA"/>
</dbReference>
<accession>F2RPC4</accession>
<protein>
    <submittedName>
        <fullName evidence="1">Uncharacterized protein</fullName>
    </submittedName>
</protein>
<evidence type="ECO:0000313" key="1">
    <source>
        <dbReference type="EMBL" id="EGD93180.1"/>
    </source>
</evidence>
<sequence length="102" mass="11165">MGPARTTKMDVDLLSKAAPDWADESFYINQVLEGPVDAYRCTNSSKGAVVYPVFCTAKINSAQSVTFLDSGQAYKIESYAGIIKAIGELNYLWFLQAIVGLF</sequence>
<dbReference type="AlphaFoldDB" id="F2RPC4"/>